<evidence type="ECO:0000313" key="2">
    <source>
        <dbReference type="Proteomes" id="UP001055420"/>
    </source>
</evidence>
<organism evidence="1 2">
    <name type="scientific">Dyadobacter chenhuakuii</name>
    <dbReference type="NCBI Taxonomy" id="2909339"/>
    <lineage>
        <taxon>Bacteria</taxon>
        <taxon>Pseudomonadati</taxon>
        <taxon>Bacteroidota</taxon>
        <taxon>Cytophagia</taxon>
        <taxon>Cytophagales</taxon>
        <taxon>Spirosomataceae</taxon>
        <taxon>Dyadobacter</taxon>
    </lineage>
</organism>
<accession>A0ABY4XSY8</accession>
<proteinExistence type="predicted"/>
<keyword evidence="2" id="KW-1185">Reference proteome</keyword>
<dbReference type="EMBL" id="CP098805">
    <property type="protein sequence ID" value="USJ33212.1"/>
    <property type="molecule type" value="Genomic_DNA"/>
</dbReference>
<gene>
    <name evidence="1" type="ORF">NFI80_10760</name>
</gene>
<sequence length="86" mass="9881">MITKEESRLNEHLKVHRLETFEKGFPFMLHDTKITTEGFIYEFPDGSMKIMTLADDLQTIVEVRPLTTGEIAGVRKELNLPAFQDA</sequence>
<evidence type="ECO:0000313" key="1">
    <source>
        <dbReference type="EMBL" id="USJ33212.1"/>
    </source>
</evidence>
<dbReference type="Proteomes" id="UP001055420">
    <property type="component" value="Chromosome"/>
</dbReference>
<protein>
    <submittedName>
        <fullName evidence="1">Uncharacterized protein</fullName>
    </submittedName>
</protein>
<reference evidence="1" key="1">
    <citation type="submission" date="2022-06" db="EMBL/GenBank/DDBJ databases">
        <title>Novel species in genus Dyadobacter.</title>
        <authorList>
            <person name="Ma C."/>
        </authorList>
    </citation>
    <scope>NUCLEOTIDE SEQUENCE</scope>
    <source>
        <strain evidence="1">CY22</strain>
    </source>
</reference>
<dbReference type="RefSeq" id="WP_235163074.1">
    <property type="nucleotide sequence ID" value="NZ_CP098805.1"/>
</dbReference>
<name>A0ABY4XSY8_9BACT</name>